<sequence length="864" mass="91891">MCSTITTSILEESPARVPLLSPLDDCDTRRRSSPALSHGAFEIPTTKTAAFRATMMVTPSPPPTPRAMRPPRRDSLARRLRSNSGLSLHVNTAALRRYTDYNPDGTPVKSEFAIEWGAIDSIFGSPTDGTPGSRTSVVSMPVMSWRNDADGSASPSSGPDILGMDVMQMVLKNPETSDRLLRFAQSRRSAECMEFLMKLKEYANCVNTVTYSMADISSRYLSIMGTSPLRLPNHTSRALNADVKHVAAAILPALETLFADARAHAEQRIAREQYPAFVRTQLALATSAALATEVRHSARHFDPRFPGLADAFCLADPLQFDCPVVFVSDGMADLVGRGRDEIIGRNCRFLQSRNNASTTGGGTQQQHPIRSSTARLRAAMQEASMAYLAAIPEADRSGGILELVLNYRRDADGILQPFWNLLFVCPLITATGRVAYYLGGQVNISEAISSDKELLDILGSAGGPRPTSSSTGSGSSDGGAVSSPLVAVRTLKTEGSTTAVEGDGSSSGGDDTALPSTKARRYKRLQRKKVSKKNKKNKEDGKADTGCERRGRADAPAASSNGDDEQQEDERTRRRSMTRGFSFKTFRRQQAFERGSPTTATATRDGDSVSPSSPLTLIPWSPPSSSLSINGSPTALTPTLPGGAIRTGTGDDTASATSPPEFLGAYVRHMVLEYAAAATAEGAPPRMRIEFCSPAALKLLGLAALDRVLHQDVLAVLARGRGHGRCGGKITSTRITVRASDCEPETSGGGGGGGGGGGFHFSAARRRSATVAAGKKKPRIPSILTGRSESSQQTAEDPGSSARTGDAFEGMSTWKGLGGGGGSAASSAQQNQQREQDIVCHWTPLRNAEGTVRWVVLILVPVSS</sequence>
<evidence type="ECO:0000313" key="7">
    <source>
        <dbReference type="EnsemblFungi" id="MAPG_06012T0"/>
    </source>
</evidence>
<evidence type="ECO:0000313" key="6">
    <source>
        <dbReference type="EMBL" id="KLU87006.1"/>
    </source>
</evidence>
<dbReference type="InterPro" id="IPR036305">
    <property type="entry name" value="RGS_sf"/>
</dbReference>
<feature type="region of interest" description="Disordered" evidence="4">
    <location>
        <begin position="741"/>
        <end position="832"/>
    </location>
</feature>
<keyword evidence="3" id="KW-0157">Chromophore</keyword>
<dbReference type="eggNOG" id="KOG0498">
    <property type="taxonomic scope" value="Eukaryota"/>
</dbReference>
<dbReference type="Pfam" id="PF13426">
    <property type="entry name" value="PAS_9"/>
    <property type="match status" value="1"/>
</dbReference>
<gene>
    <name evidence="6" type="ORF">MAPG_06012</name>
</gene>
<reference evidence="7" key="5">
    <citation type="submission" date="2015-06" db="UniProtKB">
        <authorList>
            <consortium name="EnsemblFungi"/>
        </authorList>
    </citation>
    <scope>IDENTIFICATION</scope>
    <source>
        <strain evidence="7">ATCC 64411</strain>
    </source>
</reference>
<dbReference type="SUPFAM" id="SSF48097">
    <property type="entry name" value="Regulator of G-protein signaling, RGS"/>
    <property type="match status" value="1"/>
</dbReference>
<dbReference type="Proteomes" id="UP000011715">
    <property type="component" value="Unassembled WGS sequence"/>
</dbReference>
<keyword evidence="2" id="KW-0288">FMN</keyword>
<dbReference type="OrthoDB" id="447251at2759"/>
<dbReference type="GO" id="GO:0005634">
    <property type="term" value="C:nucleus"/>
    <property type="evidence" value="ECO:0007669"/>
    <property type="project" value="TreeGrafter"/>
</dbReference>
<name>A0A0C4E0X2_MAGP6</name>
<accession>A0A0C4E0X2</accession>
<dbReference type="Pfam" id="PF00615">
    <property type="entry name" value="RGS"/>
    <property type="match status" value="1"/>
</dbReference>
<evidence type="ECO:0000256" key="4">
    <source>
        <dbReference type="SAM" id="MobiDB-lite"/>
    </source>
</evidence>
<dbReference type="OMA" id="PPRMRIE"/>
<reference evidence="8" key="2">
    <citation type="submission" date="2010-05" db="EMBL/GenBank/DDBJ databases">
        <title>The genome sequence of Magnaporthe poae strain ATCC 64411.</title>
        <authorList>
            <person name="Ma L.-J."/>
            <person name="Dead R."/>
            <person name="Young S."/>
            <person name="Zeng Q."/>
            <person name="Koehrsen M."/>
            <person name="Alvarado L."/>
            <person name="Berlin A."/>
            <person name="Chapman S.B."/>
            <person name="Chen Z."/>
            <person name="Freedman E."/>
            <person name="Gellesch M."/>
            <person name="Goldberg J."/>
            <person name="Griggs A."/>
            <person name="Gujja S."/>
            <person name="Heilman E.R."/>
            <person name="Heiman D."/>
            <person name="Hepburn T."/>
            <person name="Howarth C."/>
            <person name="Jen D."/>
            <person name="Larson L."/>
            <person name="Mehta T."/>
            <person name="Neiman D."/>
            <person name="Pearson M."/>
            <person name="Roberts A."/>
            <person name="Saif S."/>
            <person name="Shea T."/>
            <person name="Shenoy N."/>
            <person name="Sisk P."/>
            <person name="Stolte C."/>
            <person name="Sykes S."/>
            <person name="Walk T."/>
            <person name="White J."/>
            <person name="Yandava C."/>
            <person name="Haas B."/>
            <person name="Nusbaum C."/>
            <person name="Birren B."/>
        </authorList>
    </citation>
    <scope>NUCLEOTIDE SEQUENCE [LARGE SCALE GENOMIC DNA]</scope>
    <source>
        <strain evidence="8">ATCC 64411 / 73-15</strain>
    </source>
</reference>
<feature type="region of interest" description="Disordered" evidence="4">
    <location>
        <begin position="459"/>
        <end position="657"/>
    </location>
</feature>
<dbReference type="EMBL" id="ADBL01001441">
    <property type="status" value="NOT_ANNOTATED_CDS"/>
    <property type="molecule type" value="Genomic_DNA"/>
</dbReference>
<organism evidence="7 8">
    <name type="scientific">Magnaporthiopsis poae (strain ATCC 64411 / 73-15)</name>
    <name type="common">Kentucky bluegrass fungus</name>
    <name type="synonym">Magnaporthe poae</name>
    <dbReference type="NCBI Taxonomy" id="644358"/>
    <lineage>
        <taxon>Eukaryota</taxon>
        <taxon>Fungi</taxon>
        <taxon>Dikarya</taxon>
        <taxon>Ascomycota</taxon>
        <taxon>Pezizomycotina</taxon>
        <taxon>Sordariomycetes</taxon>
        <taxon>Sordariomycetidae</taxon>
        <taxon>Magnaporthales</taxon>
        <taxon>Magnaporthaceae</taxon>
        <taxon>Magnaporthiopsis</taxon>
    </lineage>
</organism>
<feature type="compositionally biased region" description="Basic residues" evidence="4">
    <location>
        <begin position="763"/>
        <end position="779"/>
    </location>
</feature>
<dbReference type="AlphaFoldDB" id="A0A0C4E0X2"/>
<evidence type="ECO:0000313" key="8">
    <source>
        <dbReference type="Proteomes" id="UP000011715"/>
    </source>
</evidence>
<feature type="compositionally biased region" description="Low complexity" evidence="4">
    <location>
        <begin position="502"/>
        <end position="511"/>
    </location>
</feature>
<proteinExistence type="predicted"/>
<feature type="compositionally biased region" description="Polar residues" evidence="4">
    <location>
        <begin position="785"/>
        <end position="795"/>
    </location>
</feature>
<evidence type="ECO:0000259" key="5">
    <source>
        <dbReference type="SMART" id="SM00315"/>
    </source>
</evidence>
<dbReference type="Gene3D" id="3.30.450.20">
    <property type="entry name" value="PAS domain"/>
    <property type="match status" value="1"/>
</dbReference>
<dbReference type="VEuPathDB" id="FungiDB:MAPG_06012"/>
<dbReference type="InterPro" id="IPR000014">
    <property type="entry name" value="PAS"/>
</dbReference>
<feature type="compositionally biased region" description="Gly residues" evidence="4">
    <location>
        <begin position="747"/>
        <end position="759"/>
    </location>
</feature>
<feature type="compositionally biased region" description="Basic residues" evidence="4">
    <location>
        <begin position="518"/>
        <end position="536"/>
    </location>
</feature>
<reference evidence="6" key="1">
    <citation type="submission" date="2010-05" db="EMBL/GenBank/DDBJ databases">
        <title>The Genome Sequence of Magnaporthe poae strain ATCC 64411.</title>
        <authorList>
            <consortium name="The Broad Institute Genome Sequencing Platform"/>
            <consortium name="Broad Institute Genome Sequencing Center for Infectious Disease"/>
            <person name="Ma L.-J."/>
            <person name="Dead R."/>
            <person name="Young S."/>
            <person name="Zeng Q."/>
            <person name="Koehrsen M."/>
            <person name="Alvarado L."/>
            <person name="Berlin A."/>
            <person name="Chapman S.B."/>
            <person name="Chen Z."/>
            <person name="Freedman E."/>
            <person name="Gellesch M."/>
            <person name="Goldberg J."/>
            <person name="Griggs A."/>
            <person name="Gujja S."/>
            <person name="Heilman E.R."/>
            <person name="Heiman D."/>
            <person name="Hepburn T."/>
            <person name="Howarth C."/>
            <person name="Jen D."/>
            <person name="Larson L."/>
            <person name="Mehta T."/>
            <person name="Neiman D."/>
            <person name="Pearson M."/>
            <person name="Roberts A."/>
            <person name="Saif S."/>
            <person name="Shea T."/>
            <person name="Shenoy N."/>
            <person name="Sisk P."/>
            <person name="Stolte C."/>
            <person name="Sykes S."/>
            <person name="Walk T."/>
            <person name="White J."/>
            <person name="Yandava C."/>
            <person name="Haas B."/>
            <person name="Nusbaum C."/>
            <person name="Birren B."/>
        </authorList>
    </citation>
    <scope>NUCLEOTIDE SEQUENCE</scope>
    <source>
        <strain evidence="6">ATCC 64411</strain>
    </source>
</reference>
<feature type="compositionally biased region" description="Basic and acidic residues" evidence="4">
    <location>
        <begin position="537"/>
        <end position="553"/>
    </location>
</feature>
<dbReference type="SUPFAM" id="SSF55785">
    <property type="entry name" value="PYP-like sensor domain (PAS domain)"/>
    <property type="match status" value="1"/>
</dbReference>
<dbReference type="SMART" id="SM00315">
    <property type="entry name" value="RGS"/>
    <property type="match status" value="1"/>
</dbReference>
<reference evidence="6" key="3">
    <citation type="submission" date="2011-03" db="EMBL/GenBank/DDBJ databases">
        <title>Annotation of Magnaporthe poae ATCC 64411.</title>
        <authorList>
            <person name="Ma L.-J."/>
            <person name="Dead R."/>
            <person name="Young S.K."/>
            <person name="Zeng Q."/>
            <person name="Gargeya S."/>
            <person name="Fitzgerald M."/>
            <person name="Haas B."/>
            <person name="Abouelleil A."/>
            <person name="Alvarado L."/>
            <person name="Arachchi H.M."/>
            <person name="Berlin A."/>
            <person name="Brown A."/>
            <person name="Chapman S.B."/>
            <person name="Chen Z."/>
            <person name="Dunbar C."/>
            <person name="Freedman E."/>
            <person name="Gearin G."/>
            <person name="Gellesch M."/>
            <person name="Goldberg J."/>
            <person name="Griggs A."/>
            <person name="Gujja S."/>
            <person name="Heiman D."/>
            <person name="Howarth C."/>
            <person name="Larson L."/>
            <person name="Lui A."/>
            <person name="MacDonald P.J.P."/>
            <person name="Mehta T."/>
            <person name="Montmayeur A."/>
            <person name="Murphy C."/>
            <person name="Neiman D."/>
            <person name="Pearson M."/>
            <person name="Priest M."/>
            <person name="Roberts A."/>
            <person name="Saif S."/>
            <person name="Shea T."/>
            <person name="Shenoy N."/>
            <person name="Sisk P."/>
            <person name="Stolte C."/>
            <person name="Sykes S."/>
            <person name="Yandava C."/>
            <person name="Wortman J."/>
            <person name="Nusbaum C."/>
            <person name="Birren B."/>
        </authorList>
    </citation>
    <scope>NUCLEOTIDE SEQUENCE</scope>
    <source>
        <strain evidence="6">ATCC 64411</strain>
    </source>
</reference>
<evidence type="ECO:0000256" key="2">
    <source>
        <dbReference type="ARBA" id="ARBA00022643"/>
    </source>
</evidence>
<feature type="compositionally biased region" description="Low complexity" evidence="4">
    <location>
        <begin position="610"/>
        <end position="633"/>
    </location>
</feature>
<feature type="region of interest" description="Disordered" evidence="4">
    <location>
        <begin position="354"/>
        <end position="373"/>
    </location>
</feature>
<protein>
    <recommendedName>
        <fullName evidence="5">RGS domain-containing protein</fullName>
    </recommendedName>
</protein>
<dbReference type="PANTHER" id="PTHR47429">
    <property type="entry name" value="PROTEIN TWIN LOV 1"/>
    <property type="match status" value="1"/>
</dbReference>
<evidence type="ECO:0000256" key="3">
    <source>
        <dbReference type="ARBA" id="ARBA00022991"/>
    </source>
</evidence>
<dbReference type="PANTHER" id="PTHR47429:SF2">
    <property type="entry name" value="PROTEIN TWIN LOV 1"/>
    <property type="match status" value="1"/>
</dbReference>
<feature type="domain" description="RGS" evidence="5">
    <location>
        <begin position="166"/>
        <end position="287"/>
    </location>
</feature>
<dbReference type="EnsemblFungi" id="MAPG_06012T0">
    <property type="protein sequence ID" value="MAPG_06012T0"/>
    <property type="gene ID" value="MAPG_06012"/>
</dbReference>
<feature type="compositionally biased region" description="Low complexity" evidence="4">
    <location>
        <begin position="463"/>
        <end position="483"/>
    </location>
</feature>
<dbReference type="EMBL" id="GL876970">
    <property type="protein sequence ID" value="KLU87006.1"/>
    <property type="molecule type" value="Genomic_DNA"/>
</dbReference>
<dbReference type="InterPro" id="IPR035965">
    <property type="entry name" value="PAS-like_dom_sf"/>
</dbReference>
<evidence type="ECO:0000256" key="1">
    <source>
        <dbReference type="ARBA" id="ARBA00022630"/>
    </source>
</evidence>
<dbReference type="InterPro" id="IPR044926">
    <property type="entry name" value="RGS_subdomain_2"/>
</dbReference>
<reference evidence="7" key="4">
    <citation type="journal article" date="2015" name="G3 (Bethesda)">
        <title>Genome sequences of three phytopathogenic species of the Magnaporthaceae family of fungi.</title>
        <authorList>
            <person name="Okagaki L.H."/>
            <person name="Nunes C.C."/>
            <person name="Sailsbery J."/>
            <person name="Clay B."/>
            <person name="Brown D."/>
            <person name="John T."/>
            <person name="Oh Y."/>
            <person name="Young N."/>
            <person name="Fitzgerald M."/>
            <person name="Haas B.J."/>
            <person name="Zeng Q."/>
            <person name="Young S."/>
            <person name="Adiconis X."/>
            <person name="Fan L."/>
            <person name="Levin J.Z."/>
            <person name="Mitchell T.K."/>
            <person name="Okubara P.A."/>
            <person name="Farman M.L."/>
            <person name="Kohn L.M."/>
            <person name="Birren B."/>
            <person name="Ma L.-J."/>
            <person name="Dean R.A."/>
        </authorList>
    </citation>
    <scope>NUCLEOTIDE SEQUENCE</scope>
    <source>
        <strain evidence="7">ATCC 64411 / 73-15</strain>
    </source>
</reference>
<dbReference type="InterPro" id="IPR016137">
    <property type="entry name" value="RGS"/>
</dbReference>
<dbReference type="Gene3D" id="1.10.167.10">
    <property type="entry name" value="Regulator of G-protein Signalling 4, domain 2"/>
    <property type="match status" value="1"/>
</dbReference>
<dbReference type="STRING" id="644358.A0A0C4E0X2"/>
<keyword evidence="8" id="KW-1185">Reference proteome</keyword>
<keyword evidence="1" id="KW-0285">Flavoprotein</keyword>